<proteinExistence type="predicted"/>
<accession>A0A0D8L2A8</accession>
<organism evidence="1 2">
    <name type="scientific">Morganella morganii</name>
    <name type="common">Proteus morganii</name>
    <dbReference type="NCBI Taxonomy" id="582"/>
    <lineage>
        <taxon>Bacteria</taxon>
        <taxon>Pseudomonadati</taxon>
        <taxon>Pseudomonadota</taxon>
        <taxon>Gammaproteobacteria</taxon>
        <taxon>Enterobacterales</taxon>
        <taxon>Morganellaceae</taxon>
        <taxon>Morganella</taxon>
    </lineage>
</organism>
<evidence type="ECO:0000313" key="1">
    <source>
        <dbReference type="EMBL" id="KJF75804.1"/>
    </source>
</evidence>
<dbReference type="AlphaFoldDB" id="A0A0D8L2A8"/>
<evidence type="ECO:0000313" key="2">
    <source>
        <dbReference type="Proteomes" id="UP000032582"/>
    </source>
</evidence>
<dbReference type="EMBL" id="JZSH01000528">
    <property type="protein sequence ID" value="KJF75804.1"/>
    <property type="molecule type" value="Genomic_DNA"/>
</dbReference>
<dbReference type="PATRIC" id="fig|582.24.peg.6953"/>
<gene>
    <name evidence="1" type="ORF">UA45_21830</name>
</gene>
<sequence>MEPLPPVCGSFFSLTVSVLPVSDHLRTGGAAAFIARTSHSGMAELCYLTETRSPMETECR</sequence>
<dbReference type="Proteomes" id="UP000032582">
    <property type="component" value="Unassembled WGS sequence"/>
</dbReference>
<reference evidence="1 2" key="1">
    <citation type="submission" date="2015-02" db="EMBL/GenBank/DDBJ databases">
        <title>Whole genome shotgun sequencing of cultured foodborne pathogen.</title>
        <authorList>
            <person name="Timme R."/>
            <person name="Allard M.W."/>
            <person name="Strain E."/>
            <person name="Evans P.S."/>
            <person name="Brown E."/>
        </authorList>
    </citation>
    <scope>NUCLEOTIDE SEQUENCE [LARGE SCALE GENOMIC DNA]</scope>
    <source>
        <strain evidence="1 2">GCSL-TSO-24</strain>
    </source>
</reference>
<name>A0A0D8L2A8_MORMO</name>
<protein>
    <submittedName>
        <fullName evidence="1">Uncharacterized protein</fullName>
    </submittedName>
</protein>
<comment type="caution">
    <text evidence="1">The sequence shown here is derived from an EMBL/GenBank/DDBJ whole genome shotgun (WGS) entry which is preliminary data.</text>
</comment>